<dbReference type="Pfam" id="PF15926">
    <property type="entry name" value="RNF220"/>
    <property type="match status" value="1"/>
</dbReference>
<feature type="domain" description="E3 ubiquitin-protein ligase RNF220 middle" evidence="2">
    <location>
        <begin position="71"/>
        <end position="114"/>
    </location>
</feature>
<feature type="non-terminal residue" evidence="3">
    <location>
        <position position="140"/>
    </location>
</feature>
<organism evidence="3">
    <name type="scientific">Pectinophora gossypiella</name>
    <name type="common">Cotton pink bollworm</name>
    <name type="synonym">Depressaria gossypiella</name>
    <dbReference type="NCBI Taxonomy" id="13191"/>
    <lineage>
        <taxon>Eukaryota</taxon>
        <taxon>Metazoa</taxon>
        <taxon>Ecdysozoa</taxon>
        <taxon>Arthropoda</taxon>
        <taxon>Hexapoda</taxon>
        <taxon>Insecta</taxon>
        <taxon>Pterygota</taxon>
        <taxon>Neoptera</taxon>
        <taxon>Endopterygota</taxon>
        <taxon>Lepidoptera</taxon>
        <taxon>Glossata</taxon>
        <taxon>Ditrysia</taxon>
        <taxon>Gelechioidea</taxon>
        <taxon>Gelechiidae</taxon>
        <taxon>Apatetrinae</taxon>
        <taxon>Pectinophora</taxon>
    </lineage>
</organism>
<feature type="region of interest" description="Disordered" evidence="1">
    <location>
        <begin position="102"/>
        <end position="140"/>
    </location>
</feature>
<evidence type="ECO:0000313" key="3">
    <source>
        <dbReference type="EMBL" id="JAT89977.1"/>
    </source>
</evidence>
<evidence type="ECO:0000259" key="2">
    <source>
        <dbReference type="Pfam" id="PF15926"/>
    </source>
</evidence>
<reference evidence="3" key="1">
    <citation type="submission" date="2015-09" db="EMBL/GenBank/DDBJ databases">
        <title>De novo assembly of Pectinophora gossypiella (Pink Bollworm) gut transcriptome.</title>
        <authorList>
            <person name="Tassone E.E."/>
        </authorList>
    </citation>
    <scope>NUCLEOTIDE SEQUENCE</scope>
</reference>
<accession>A0A1E1WSR8</accession>
<feature type="compositionally biased region" description="Polar residues" evidence="1">
    <location>
        <begin position="110"/>
        <end position="125"/>
    </location>
</feature>
<evidence type="ECO:0000256" key="1">
    <source>
        <dbReference type="SAM" id="MobiDB-lite"/>
    </source>
</evidence>
<dbReference type="OrthoDB" id="6270329at2759"/>
<sequence length="140" mass="15175">MLEPTRCKQIYSPINNKQFFEMLPILVYNNMEGSSNSLNNSVGSSSSFNQLYDENVILNSVRNRKKVTELPSCPVCSCTIRHGELESHMSLEVERLQKLSSGGSKRKLSANSSGASLAVPGSSSGAEVADDQEVDVTGCL</sequence>
<protein>
    <recommendedName>
        <fullName evidence="2">E3 ubiquitin-protein ligase RNF220 middle domain-containing protein</fullName>
    </recommendedName>
</protein>
<name>A0A1E1WSR8_PECGO</name>
<dbReference type="AlphaFoldDB" id="A0A1E1WSR8"/>
<proteinExistence type="predicted"/>
<dbReference type="EMBL" id="GDQN01001077">
    <property type="protein sequence ID" value="JAT89977.1"/>
    <property type="molecule type" value="Transcribed_RNA"/>
</dbReference>
<gene>
    <name evidence="3" type="ORF">g.17956</name>
</gene>
<dbReference type="InterPro" id="IPR031824">
    <property type="entry name" value="RNF220_mid"/>
</dbReference>